<keyword evidence="7" id="KW-1015">Disulfide bond</keyword>
<keyword evidence="4 8" id="KW-0732">Signal</keyword>
<dbReference type="InterPro" id="IPR011118">
    <property type="entry name" value="Tannase/feruloyl_esterase"/>
</dbReference>
<dbReference type="PANTHER" id="PTHR33938:SF15">
    <property type="entry name" value="FERULOYL ESTERASE B-RELATED"/>
    <property type="match status" value="1"/>
</dbReference>
<evidence type="ECO:0000313" key="9">
    <source>
        <dbReference type="EMBL" id="NUZ04815.1"/>
    </source>
</evidence>
<keyword evidence="3" id="KW-0479">Metal-binding</keyword>
<comment type="caution">
    <text evidence="9">The sequence shown here is derived from an EMBL/GenBank/DDBJ whole genome shotgun (WGS) entry which is preliminary data.</text>
</comment>
<dbReference type="GO" id="GO:0046872">
    <property type="term" value="F:metal ion binding"/>
    <property type="evidence" value="ECO:0007669"/>
    <property type="project" value="UniProtKB-KW"/>
</dbReference>
<dbReference type="RefSeq" id="WP_176066052.1">
    <property type="nucleotide sequence ID" value="NZ_JABWMJ010000001.1"/>
</dbReference>
<evidence type="ECO:0000256" key="8">
    <source>
        <dbReference type="SAM" id="SignalP"/>
    </source>
</evidence>
<dbReference type="GO" id="GO:0052689">
    <property type="term" value="F:carboxylic ester hydrolase activity"/>
    <property type="evidence" value="ECO:0007669"/>
    <property type="project" value="UniProtKB-KW"/>
</dbReference>
<evidence type="ECO:0000256" key="5">
    <source>
        <dbReference type="ARBA" id="ARBA00022801"/>
    </source>
</evidence>
<evidence type="ECO:0000313" key="10">
    <source>
        <dbReference type="Proteomes" id="UP000529637"/>
    </source>
</evidence>
<keyword evidence="6" id="KW-0106">Calcium</keyword>
<dbReference type="EMBL" id="JABWMJ010000001">
    <property type="protein sequence ID" value="NUZ04815.1"/>
    <property type="molecule type" value="Genomic_DNA"/>
</dbReference>
<dbReference type="InterPro" id="IPR029058">
    <property type="entry name" value="AB_hydrolase_fold"/>
</dbReference>
<proteinExistence type="inferred from homology"/>
<dbReference type="Pfam" id="PF07519">
    <property type="entry name" value="Tannase"/>
    <property type="match status" value="1"/>
</dbReference>
<evidence type="ECO:0000256" key="2">
    <source>
        <dbReference type="ARBA" id="ARBA00022487"/>
    </source>
</evidence>
<evidence type="ECO:0000256" key="4">
    <source>
        <dbReference type="ARBA" id="ARBA00022729"/>
    </source>
</evidence>
<evidence type="ECO:0000256" key="6">
    <source>
        <dbReference type="ARBA" id="ARBA00022837"/>
    </source>
</evidence>
<dbReference type="AlphaFoldDB" id="A0A7Y6NKH9"/>
<dbReference type="Gene3D" id="3.40.50.1820">
    <property type="entry name" value="alpha/beta hydrolase"/>
    <property type="match status" value="1"/>
</dbReference>
<gene>
    <name evidence="9" type="ORF">HQN59_03480</name>
</gene>
<keyword evidence="2" id="KW-0719">Serine esterase</keyword>
<feature type="signal peptide" evidence="8">
    <location>
        <begin position="1"/>
        <end position="20"/>
    </location>
</feature>
<evidence type="ECO:0000256" key="1">
    <source>
        <dbReference type="ARBA" id="ARBA00006249"/>
    </source>
</evidence>
<feature type="chain" id="PRO_5030805450" evidence="8">
    <location>
        <begin position="21"/>
        <end position="617"/>
    </location>
</feature>
<accession>A0A7Y6NKH9</accession>
<protein>
    <submittedName>
        <fullName evidence="9">Tannase/feruloyl esterase family alpha/beta hydrolase</fullName>
    </submittedName>
</protein>
<name>A0A7Y6NKH9_9BURK</name>
<dbReference type="PROSITE" id="PS51257">
    <property type="entry name" value="PROKAR_LIPOPROTEIN"/>
    <property type="match status" value="1"/>
</dbReference>
<sequence length="617" mass="63231">MHSLLKLRSLFAVATAAALAAGCGGGGHDDDDESPAPAALLNNPDPLGGCSALAPLASALSSPGMQVAITSATLRSTATTDASGNYRPYCAVVGTINGGRVGNRVAGQTEAVATYAIAFQVNLPSTWNGNLFFAGGGGSNGSIPNTTGTVTNGEAVNPLLAGYATASTDTGHSNATNNDPANGGTAAFGLDNQARLDFGYNGIGLTKQLANKLIERYYGKAQTHSYFAGCSEGGREAMMVAQRFGSEFDGVVAGDPGSDLPKAWLAEAWDTQQFASAARAQNLFETTGPGAGTTPLLNAAIRPAQWTALQQAVLAQCDAADGLADGMTNKPCNFDLSRVTCGTAGAPAECLSSVQATALQRVMAGARNSAGTALYSDWPWDPGIGAPGWLAWKTGAYSTTGTNTAINVTLGGGAGPLIFTTPPTLGLGTANSLVQYQLNFNFDTDAPKISATSATYPVAPIDFMGTHSTDLSAFKARGGRMILYHGLADPVFSFKYTARWIDSLSGNSANGNPRDFVRLFGIPGMNHCSGGPATDNVPVFTALVNWLEKGQAPDRIVAQSSPAAPAAFGWALPAGATTRVRPLCPYPQYAHYIGATGTSAAALAAQNNPSSYVCTNP</sequence>
<evidence type="ECO:0000256" key="3">
    <source>
        <dbReference type="ARBA" id="ARBA00022723"/>
    </source>
</evidence>
<evidence type="ECO:0000256" key="7">
    <source>
        <dbReference type="ARBA" id="ARBA00023157"/>
    </source>
</evidence>
<dbReference type="Proteomes" id="UP000529637">
    <property type="component" value="Unassembled WGS sequence"/>
</dbReference>
<reference evidence="9 10" key="1">
    <citation type="submission" date="2020-06" db="EMBL/GenBank/DDBJ databases">
        <title>Schlegella sp. ID0723 isolated from air conditioner.</title>
        <authorList>
            <person name="Kim D.Y."/>
            <person name="Kim D.-U."/>
        </authorList>
    </citation>
    <scope>NUCLEOTIDE SEQUENCE [LARGE SCALE GENOMIC DNA]</scope>
    <source>
        <strain evidence="9 10">ID0723</strain>
    </source>
</reference>
<comment type="similarity">
    <text evidence="1">Belongs to the tannase family.</text>
</comment>
<keyword evidence="10" id="KW-1185">Reference proteome</keyword>
<dbReference type="PANTHER" id="PTHR33938">
    <property type="entry name" value="FERULOYL ESTERASE B-RELATED"/>
    <property type="match status" value="1"/>
</dbReference>
<dbReference type="SUPFAM" id="SSF53474">
    <property type="entry name" value="alpha/beta-Hydrolases"/>
    <property type="match status" value="1"/>
</dbReference>
<keyword evidence="5 9" id="KW-0378">Hydrolase</keyword>
<organism evidence="9 10">
    <name type="scientific">Piscinibacter koreensis</name>
    <dbReference type="NCBI Taxonomy" id="2742824"/>
    <lineage>
        <taxon>Bacteria</taxon>
        <taxon>Pseudomonadati</taxon>
        <taxon>Pseudomonadota</taxon>
        <taxon>Betaproteobacteria</taxon>
        <taxon>Burkholderiales</taxon>
        <taxon>Sphaerotilaceae</taxon>
        <taxon>Piscinibacter</taxon>
    </lineage>
</organism>